<dbReference type="Proteomes" id="UP001176961">
    <property type="component" value="Unassembled WGS sequence"/>
</dbReference>
<feature type="chain" id="PRO_5041335886" evidence="1">
    <location>
        <begin position="22"/>
        <end position="125"/>
    </location>
</feature>
<sequence>MCALPIKYAALMNFIMALCFSSRSGKLCDISPPGVNMAIRVLPDTSYLKYNCNLTKAASRAANNPDEPYKGRGKVLQFPEQTSARNIAKALLAEVGVNIYQEYGCVKRKKNTTCVIGRSDKEKKQ</sequence>
<keyword evidence="1" id="KW-0732">Signal</keyword>
<gene>
    <name evidence="2" type="ORF">CYNAS_LOCUS10481</name>
</gene>
<evidence type="ECO:0000313" key="2">
    <source>
        <dbReference type="EMBL" id="CAJ0598498.1"/>
    </source>
</evidence>
<comment type="caution">
    <text evidence="2">The sequence shown here is derived from an EMBL/GenBank/DDBJ whole genome shotgun (WGS) entry which is preliminary data.</text>
</comment>
<dbReference type="AlphaFoldDB" id="A0AA36GUG9"/>
<protein>
    <submittedName>
        <fullName evidence="2">Uncharacterized protein</fullName>
    </submittedName>
</protein>
<proteinExistence type="predicted"/>
<dbReference type="EMBL" id="CATQJL010000223">
    <property type="protein sequence ID" value="CAJ0598498.1"/>
    <property type="molecule type" value="Genomic_DNA"/>
</dbReference>
<keyword evidence="3" id="KW-1185">Reference proteome</keyword>
<feature type="signal peptide" evidence="1">
    <location>
        <begin position="1"/>
        <end position="21"/>
    </location>
</feature>
<reference evidence="2" key="1">
    <citation type="submission" date="2023-07" db="EMBL/GenBank/DDBJ databases">
        <authorList>
            <consortium name="CYATHOMIX"/>
        </authorList>
    </citation>
    <scope>NUCLEOTIDE SEQUENCE</scope>
    <source>
        <strain evidence="2">N/A</strain>
    </source>
</reference>
<evidence type="ECO:0000313" key="3">
    <source>
        <dbReference type="Proteomes" id="UP001176961"/>
    </source>
</evidence>
<accession>A0AA36GUG9</accession>
<name>A0AA36GUG9_CYLNA</name>
<organism evidence="2 3">
    <name type="scientific">Cylicocyclus nassatus</name>
    <name type="common">Nematode worm</name>
    <dbReference type="NCBI Taxonomy" id="53992"/>
    <lineage>
        <taxon>Eukaryota</taxon>
        <taxon>Metazoa</taxon>
        <taxon>Ecdysozoa</taxon>
        <taxon>Nematoda</taxon>
        <taxon>Chromadorea</taxon>
        <taxon>Rhabditida</taxon>
        <taxon>Rhabditina</taxon>
        <taxon>Rhabditomorpha</taxon>
        <taxon>Strongyloidea</taxon>
        <taxon>Strongylidae</taxon>
        <taxon>Cylicocyclus</taxon>
    </lineage>
</organism>
<evidence type="ECO:0000256" key="1">
    <source>
        <dbReference type="SAM" id="SignalP"/>
    </source>
</evidence>